<dbReference type="InterPro" id="IPR021109">
    <property type="entry name" value="Peptidase_aspartic_dom_sf"/>
</dbReference>
<dbReference type="InterPro" id="IPR032861">
    <property type="entry name" value="TAXi_N"/>
</dbReference>
<reference evidence="14 15" key="1">
    <citation type="submission" date="2024-12" db="EMBL/GenBank/DDBJ databases">
        <title>The unique morphological basis and parallel evolutionary history of personate flowers in Penstemon.</title>
        <authorList>
            <person name="Depatie T.H."/>
            <person name="Wessinger C.A."/>
        </authorList>
    </citation>
    <scope>NUCLEOTIDE SEQUENCE [LARGE SCALE GENOMIC DNA]</scope>
    <source>
        <strain evidence="14">WTNN_2</strain>
        <tissue evidence="14">Leaf</tissue>
    </source>
</reference>
<evidence type="ECO:0000259" key="13">
    <source>
        <dbReference type="Pfam" id="PF14543"/>
    </source>
</evidence>
<evidence type="ECO:0000256" key="7">
    <source>
        <dbReference type="ARBA" id="ARBA00022729"/>
    </source>
</evidence>
<dbReference type="FunFam" id="2.40.70.10:FF:000041">
    <property type="entry name" value="Basic 7S globulin"/>
    <property type="match status" value="1"/>
</dbReference>
<dbReference type="InterPro" id="IPR032816">
    <property type="entry name" value="VTT_dom"/>
</dbReference>
<evidence type="ECO:0000259" key="12">
    <source>
        <dbReference type="Pfam" id="PF14541"/>
    </source>
</evidence>
<protein>
    <recommendedName>
        <fullName evidence="16">TVP38/TMEM64 family membrane protein</fullName>
    </recommendedName>
</protein>
<evidence type="ECO:0000256" key="10">
    <source>
        <dbReference type="SAM" id="Phobius"/>
    </source>
</evidence>
<keyword evidence="6 10" id="KW-0812">Transmembrane</keyword>
<dbReference type="PROSITE" id="PS51257">
    <property type="entry name" value="PROKAR_LIPOPROTEIN"/>
    <property type="match status" value="1"/>
</dbReference>
<keyword evidence="4" id="KW-1003">Cell membrane</keyword>
<dbReference type="GO" id="GO:0005576">
    <property type="term" value="C:extracellular region"/>
    <property type="evidence" value="ECO:0007669"/>
    <property type="project" value="UniProtKB-SubCell"/>
</dbReference>
<keyword evidence="5" id="KW-0964">Secreted</keyword>
<evidence type="ECO:0008006" key="16">
    <source>
        <dbReference type="Google" id="ProtNLM"/>
    </source>
</evidence>
<sequence>MAFKFTWVSIFKIFLLSGLIAAIVIACFTLPIEQILKDFLLWIEQDLGPWGPIVLSVAYIPLTVLAVPASVLTLGGGYLFGLPVGFVADSIGATIGAGAAFLLGRTIGRSFVISKLKDYPKFHAVAIAIERSGFKIVLLLRLVPLLPFNMLNYLLSVTPVPIAEYMLASWLGMMPITLALVYVGTTLKDLSDVTHGWNELSKTRWAFIVLGLVVSVVLMICVTRVAKAALEKALAENEDLESVVDNDIIPELREVMAESDVVNLHQQPLIIKNDNHQNDYLQGLASGTTGMLGLARTDISLHKQVVATKLNLPNKFSLCLPSSGTGILSIGGGKSVNSLKTTPLIINPVSTGVVFSQGQPSDEYFIDVKSIRVDGKSVSVKDSYLTIDKNGVGGAKISSIQNYTSLHSSIYKPLTRAFVKAAADMRIESVGSVAPFRACFRSGSIRRGLSGPVVPTIDLVLGGNDVYWRIEGGNSMVEIDRDIMCLGFLDGGSRPRTSNYLEFDLVSSQLKFTSSLLLQNKSCSRI</sequence>
<name>A0ABD3SW26_9LAMI</name>
<comment type="similarity">
    <text evidence="3">Belongs to the peptidase A1 family.</text>
</comment>
<dbReference type="InterPro" id="IPR032799">
    <property type="entry name" value="TAXi_C"/>
</dbReference>
<evidence type="ECO:0000256" key="9">
    <source>
        <dbReference type="ARBA" id="ARBA00023136"/>
    </source>
</evidence>
<feature type="domain" description="VTT" evidence="11">
    <location>
        <begin position="67"/>
        <end position="185"/>
    </location>
</feature>
<evidence type="ECO:0000313" key="14">
    <source>
        <dbReference type="EMBL" id="KAL3828827.1"/>
    </source>
</evidence>
<evidence type="ECO:0000256" key="3">
    <source>
        <dbReference type="ARBA" id="ARBA00007447"/>
    </source>
</evidence>
<evidence type="ECO:0000256" key="5">
    <source>
        <dbReference type="ARBA" id="ARBA00022525"/>
    </source>
</evidence>
<comment type="caution">
    <text evidence="14">The sequence shown here is derived from an EMBL/GenBank/DDBJ whole genome shotgun (WGS) entry which is preliminary data.</text>
</comment>
<feature type="transmembrane region" description="Helical" evidence="10">
    <location>
        <begin position="205"/>
        <end position="226"/>
    </location>
</feature>
<feature type="transmembrane region" description="Helical" evidence="10">
    <location>
        <begin position="78"/>
        <end position="103"/>
    </location>
</feature>
<feature type="transmembrane region" description="Helical" evidence="10">
    <location>
        <begin position="53"/>
        <end position="72"/>
    </location>
</feature>
<comment type="subcellular location">
    <subcellularLocation>
        <location evidence="2">Cell membrane</location>
        <topology evidence="2">Multi-pass membrane protein</topology>
    </subcellularLocation>
    <subcellularLocation>
        <location evidence="1">Secreted</location>
        <location evidence="1">Extracellular space</location>
    </subcellularLocation>
</comment>
<feature type="transmembrane region" description="Helical" evidence="10">
    <location>
        <begin position="165"/>
        <end position="184"/>
    </location>
</feature>
<gene>
    <name evidence="14" type="ORF">ACJIZ3_017629</name>
</gene>
<keyword evidence="15" id="KW-1185">Reference proteome</keyword>
<accession>A0ABD3SW26</accession>
<dbReference type="Proteomes" id="UP001634393">
    <property type="component" value="Unassembled WGS sequence"/>
</dbReference>
<evidence type="ECO:0000256" key="4">
    <source>
        <dbReference type="ARBA" id="ARBA00022475"/>
    </source>
</evidence>
<dbReference type="Pfam" id="PF09335">
    <property type="entry name" value="VTT_dom"/>
    <property type="match status" value="1"/>
</dbReference>
<dbReference type="Pfam" id="PF14543">
    <property type="entry name" value="TAXi_N"/>
    <property type="match status" value="1"/>
</dbReference>
<keyword evidence="9 10" id="KW-0472">Membrane</keyword>
<evidence type="ECO:0000256" key="6">
    <source>
        <dbReference type="ARBA" id="ARBA00022692"/>
    </source>
</evidence>
<keyword evidence="7" id="KW-0732">Signal</keyword>
<dbReference type="Pfam" id="PF14541">
    <property type="entry name" value="TAXi_C"/>
    <property type="match status" value="1"/>
</dbReference>
<evidence type="ECO:0000256" key="2">
    <source>
        <dbReference type="ARBA" id="ARBA00004651"/>
    </source>
</evidence>
<evidence type="ECO:0000259" key="11">
    <source>
        <dbReference type="Pfam" id="PF09335"/>
    </source>
</evidence>
<evidence type="ECO:0000313" key="15">
    <source>
        <dbReference type="Proteomes" id="UP001634393"/>
    </source>
</evidence>
<feature type="domain" description="Xylanase inhibitor C-terminal" evidence="12">
    <location>
        <begin position="363"/>
        <end position="513"/>
    </location>
</feature>
<feature type="domain" description="Xylanase inhibitor N-terminal" evidence="13">
    <location>
        <begin position="280"/>
        <end position="332"/>
    </location>
</feature>
<dbReference type="GO" id="GO:0005886">
    <property type="term" value="C:plasma membrane"/>
    <property type="evidence" value="ECO:0007669"/>
    <property type="project" value="UniProtKB-SubCell"/>
</dbReference>
<organism evidence="14 15">
    <name type="scientific">Penstemon smallii</name>
    <dbReference type="NCBI Taxonomy" id="265156"/>
    <lineage>
        <taxon>Eukaryota</taxon>
        <taxon>Viridiplantae</taxon>
        <taxon>Streptophyta</taxon>
        <taxon>Embryophyta</taxon>
        <taxon>Tracheophyta</taxon>
        <taxon>Spermatophyta</taxon>
        <taxon>Magnoliopsida</taxon>
        <taxon>eudicotyledons</taxon>
        <taxon>Gunneridae</taxon>
        <taxon>Pentapetalae</taxon>
        <taxon>asterids</taxon>
        <taxon>lamiids</taxon>
        <taxon>Lamiales</taxon>
        <taxon>Plantaginaceae</taxon>
        <taxon>Cheloneae</taxon>
        <taxon>Penstemon</taxon>
    </lineage>
</organism>
<evidence type="ECO:0000256" key="8">
    <source>
        <dbReference type="ARBA" id="ARBA00022989"/>
    </source>
</evidence>
<dbReference type="Gene3D" id="2.40.70.10">
    <property type="entry name" value="Acid Proteases"/>
    <property type="match status" value="2"/>
</dbReference>
<dbReference type="EMBL" id="JBJXBP010000005">
    <property type="protein sequence ID" value="KAL3828827.1"/>
    <property type="molecule type" value="Genomic_DNA"/>
</dbReference>
<evidence type="ECO:0000256" key="1">
    <source>
        <dbReference type="ARBA" id="ARBA00004239"/>
    </source>
</evidence>
<dbReference type="SUPFAM" id="SSF50630">
    <property type="entry name" value="Acid proteases"/>
    <property type="match status" value="1"/>
</dbReference>
<dbReference type="InterPro" id="IPR015414">
    <property type="entry name" value="TMEM64"/>
</dbReference>
<proteinExistence type="inferred from homology"/>
<keyword evidence="8 10" id="KW-1133">Transmembrane helix</keyword>
<feature type="transmembrane region" description="Helical" evidence="10">
    <location>
        <begin position="6"/>
        <end position="32"/>
    </location>
</feature>
<dbReference type="PANTHER" id="PTHR12677:SF24">
    <property type="entry name" value="OS07G0655900 PROTEIN"/>
    <property type="match status" value="1"/>
</dbReference>
<dbReference type="AlphaFoldDB" id="A0ABD3SW26"/>
<dbReference type="PANTHER" id="PTHR12677">
    <property type="entry name" value="GOLGI APPARATUS MEMBRANE PROTEIN TVP38-RELATED"/>
    <property type="match status" value="1"/>
</dbReference>